<dbReference type="PANTHER" id="PTHR30250:SF26">
    <property type="entry name" value="PSMA PROTEIN"/>
    <property type="match status" value="1"/>
</dbReference>
<dbReference type="GO" id="GO:0005886">
    <property type="term" value="C:plasma membrane"/>
    <property type="evidence" value="ECO:0007669"/>
    <property type="project" value="UniProtKB-SubCell"/>
</dbReference>
<proteinExistence type="predicted"/>
<keyword evidence="4 6" id="KW-1133">Transmembrane helix</keyword>
<dbReference type="InterPro" id="IPR050833">
    <property type="entry name" value="Poly_Biosynth_Transport"/>
</dbReference>
<keyword evidence="8" id="KW-1185">Reference proteome</keyword>
<dbReference type="STRING" id="493.BWD07_01595"/>
<evidence type="ECO:0000313" key="7">
    <source>
        <dbReference type="EMBL" id="VEF01708.1"/>
    </source>
</evidence>
<evidence type="ECO:0000256" key="1">
    <source>
        <dbReference type="ARBA" id="ARBA00004651"/>
    </source>
</evidence>
<dbReference type="KEGG" id="nci:NCTC10296_01421"/>
<dbReference type="AlphaFoldDB" id="A0A448D8X4"/>
<feature type="transmembrane region" description="Helical" evidence="6">
    <location>
        <begin position="249"/>
        <end position="265"/>
    </location>
</feature>
<feature type="transmembrane region" description="Helical" evidence="6">
    <location>
        <begin position="180"/>
        <end position="196"/>
    </location>
</feature>
<comment type="subcellular location">
    <subcellularLocation>
        <location evidence="1">Cell membrane</location>
        <topology evidence="1">Multi-pass membrane protein</topology>
    </subcellularLocation>
</comment>
<evidence type="ECO:0000256" key="5">
    <source>
        <dbReference type="ARBA" id="ARBA00023136"/>
    </source>
</evidence>
<evidence type="ECO:0000256" key="4">
    <source>
        <dbReference type="ARBA" id="ARBA00022989"/>
    </source>
</evidence>
<evidence type="ECO:0000256" key="2">
    <source>
        <dbReference type="ARBA" id="ARBA00022475"/>
    </source>
</evidence>
<accession>A0A448D8X4</accession>
<feature type="transmembrane region" description="Helical" evidence="6">
    <location>
        <begin position="78"/>
        <end position="104"/>
    </location>
</feature>
<dbReference type="Proteomes" id="UP000279284">
    <property type="component" value="Chromosome"/>
</dbReference>
<reference evidence="7 8" key="1">
    <citation type="submission" date="2018-12" db="EMBL/GenBank/DDBJ databases">
        <authorList>
            <consortium name="Pathogen Informatics"/>
        </authorList>
    </citation>
    <scope>NUCLEOTIDE SEQUENCE [LARGE SCALE GENOMIC DNA]</scope>
    <source>
        <strain evidence="7 8">NCTC10296</strain>
    </source>
</reference>
<dbReference type="CDD" id="cd13128">
    <property type="entry name" value="MATE_Wzx_like"/>
    <property type="match status" value="1"/>
</dbReference>
<dbReference type="RefSeq" id="WP_126326672.1">
    <property type="nucleotide sequence ID" value="NZ_CAUJPY010000001.1"/>
</dbReference>
<dbReference type="EMBL" id="LR134313">
    <property type="protein sequence ID" value="VEF01708.1"/>
    <property type="molecule type" value="Genomic_DNA"/>
</dbReference>
<dbReference type="InterPro" id="IPR002797">
    <property type="entry name" value="Polysacc_synth"/>
</dbReference>
<organism evidence="7 8">
    <name type="scientific">Neisseria canis</name>
    <dbReference type="NCBI Taxonomy" id="493"/>
    <lineage>
        <taxon>Bacteria</taxon>
        <taxon>Pseudomonadati</taxon>
        <taxon>Pseudomonadota</taxon>
        <taxon>Betaproteobacteria</taxon>
        <taxon>Neisseriales</taxon>
        <taxon>Neisseriaceae</taxon>
        <taxon>Neisseria</taxon>
    </lineage>
</organism>
<feature type="transmembrane region" description="Helical" evidence="6">
    <location>
        <begin position="155"/>
        <end position="174"/>
    </location>
</feature>
<keyword evidence="5 6" id="KW-0472">Membrane</keyword>
<evidence type="ECO:0000256" key="6">
    <source>
        <dbReference type="SAM" id="Phobius"/>
    </source>
</evidence>
<feature type="transmembrane region" description="Helical" evidence="6">
    <location>
        <begin position="384"/>
        <end position="407"/>
    </location>
</feature>
<feature type="transmembrane region" description="Helical" evidence="6">
    <location>
        <begin position="310"/>
        <end position="329"/>
    </location>
</feature>
<feature type="transmembrane region" description="Helical" evidence="6">
    <location>
        <begin position="341"/>
        <end position="363"/>
    </location>
</feature>
<gene>
    <name evidence="7" type="ORF">NCTC10296_01421</name>
</gene>
<dbReference type="PANTHER" id="PTHR30250">
    <property type="entry name" value="PST FAMILY PREDICTED COLANIC ACID TRANSPORTER"/>
    <property type="match status" value="1"/>
</dbReference>
<keyword evidence="3 6" id="KW-0812">Transmembrane</keyword>
<evidence type="ECO:0000256" key="3">
    <source>
        <dbReference type="ARBA" id="ARBA00022692"/>
    </source>
</evidence>
<keyword evidence="2" id="KW-1003">Cell membrane</keyword>
<protein>
    <submittedName>
        <fullName evidence="7">Colanic acid exporter</fullName>
    </submittedName>
</protein>
<name>A0A448D8X4_9NEIS</name>
<feature type="transmembrane region" description="Helical" evidence="6">
    <location>
        <begin position="39"/>
        <end position="57"/>
    </location>
</feature>
<evidence type="ECO:0000313" key="8">
    <source>
        <dbReference type="Proteomes" id="UP000279284"/>
    </source>
</evidence>
<dbReference type="OrthoDB" id="8766744at2"/>
<sequence length="435" mass="47839">MKLSHISWNMAGLALPLLIALISIPKLIANIGNERFGLLALAWAMMTYAGVLDLGIGRALTQMVSKLRGQKKTDQVPVVLATASRITMTAGLIGSVGIVLFALFGCSGLIKTEHIPQSEIRNAVLLLAIALPTQAMSATYRGMNEAYMNFKGISILRVLLGTINFAGPLVISYFTTDLAWIIASLVISRVVSLLLFRHLAFSCMKKNEPDYHPGQLVYSSETAKTLFSFGGWVTVSSILSPMMVQLDRFMIAALLSAAAVTIYVVPFELVAQSLILVTAINSVIFPSLSRLMQEQPDNWQKYFNTWLFRVGALMLTMSSVLAFLMPYVLKFWLKDEFHPESVLVGQILCVGVFLNSLSALFYSQLHALGKASVTAKFHMIEFPIYFAFLYFALLKFGIIGAAIAWSARMALDLSLLMMACKKSSSKSSTDRTLQL</sequence>
<dbReference type="Pfam" id="PF01943">
    <property type="entry name" value="Polysacc_synt"/>
    <property type="match status" value="1"/>
</dbReference>